<sequence>MYVQRVFVFIDVSLQAFIFVTLFVKKKPHFSSLYLLLGTILRLILLVVYAVSVSQHREKLAFERRLAHLFSFFSFVSSAGQRPSEVMLHEVYAPKDIGSLVWSKQKINEFKRLTTNIRQGLGTPGPILLYGPTGCGKLSSVVTLLNHQFCSDAGTGCSSSVKVLHSCEATPMEYHQFLMGIFSDHCDVGGPFTGGPYEQAGNMASDGGQISGTSRGRCATVVKFYGEPLTSSLHSVTARFLKYYASCRKDTSFMGDFGIGPQPSDISILQRHILVLIFTTHDTHSDKVALRNLMPSDVLNDPCVHLFHCPPITVRNLTACIKRVLSMERKKRARHGDYDILSDEEINRLCTHSHGDIRHVILQTQWALLCTKESPAVRSPATPVNPSKRRRISLPRTDNGISVKALLMDSCDVYGNPSEVLTASKPDEEGNHDEAEGSNGTKAPERDIPETTIFRDDYLDVSHAAARILTQKHDLLTVIESLNVNPDKLLGYLTNNMLSYFRPDQMSECALCTAAASAADALRAPEAANRFRRSDAGLFTAALTGDERERNRHLSLDLVSLTLFGKAYVAHHKDVYIPNVFDAKRPPPYYPVAYPRVREVQQRSAFSTFRCSKAPYRKFGVELENQREHGYFATEKDWRIDCDRRLNAHIASGSNHIGLVADIIREGLPPLIERCGSLDSVLLEYAAYARAIILDYQPLPSFLSSSATPLGGKVAVNSQSDGGPGANSKDPALSSGPRRTLFSCVPAIKPVSALQTKRPCSRFRYNAICVGLATKPPIRRDVFYFPTREGEGEGEGDYDAVDFDNDKEGMISNFEYSGLPDGEELDDDSD</sequence>
<comment type="subcellular location">
    <subcellularLocation>
        <location evidence="1">Nucleus</location>
    </subcellularLocation>
</comment>
<evidence type="ECO:0000256" key="1">
    <source>
        <dbReference type="ARBA" id="ARBA00004123"/>
    </source>
</evidence>
<reference evidence="10" key="1">
    <citation type="journal article" date="2012" name="Proc. Natl. Acad. Sci. U.S.A.">
        <title>Antigenic diversity is generated by distinct evolutionary mechanisms in African trypanosome species.</title>
        <authorList>
            <person name="Jackson A.P."/>
            <person name="Berry A."/>
            <person name="Aslett M."/>
            <person name="Allison H.C."/>
            <person name="Burton P."/>
            <person name="Vavrova-Anderson J."/>
            <person name="Brown R."/>
            <person name="Browne H."/>
            <person name="Corton N."/>
            <person name="Hauser H."/>
            <person name="Gamble J."/>
            <person name="Gilderthorp R."/>
            <person name="Marcello L."/>
            <person name="McQuillan J."/>
            <person name="Otto T.D."/>
            <person name="Quail M.A."/>
            <person name="Sanders M.J."/>
            <person name="van Tonder A."/>
            <person name="Ginger M.L."/>
            <person name="Field M.C."/>
            <person name="Barry J.D."/>
            <person name="Hertz-Fowler C."/>
            <person name="Berriman M."/>
        </authorList>
    </citation>
    <scope>NUCLEOTIDE SEQUENCE</scope>
    <source>
        <strain evidence="10">IL3000</strain>
    </source>
</reference>
<keyword evidence="6" id="KW-0539">Nucleus</keyword>
<keyword evidence="3" id="KW-0547">Nucleotide-binding</keyword>
<keyword evidence="5" id="KW-0067">ATP-binding</keyword>
<evidence type="ECO:0000256" key="8">
    <source>
        <dbReference type="SAM" id="MobiDB-lite"/>
    </source>
</evidence>
<dbReference type="SUPFAM" id="SSF52540">
    <property type="entry name" value="P-loop containing nucleoside triphosphate hydrolases"/>
    <property type="match status" value="1"/>
</dbReference>
<dbReference type="GO" id="GO:0005524">
    <property type="term" value="F:ATP binding"/>
    <property type="evidence" value="ECO:0007669"/>
    <property type="project" value="UniProtKB-KW"/>
</dbReference>
<evidence type="ECO:0000256" key="5">
    <source>
        <dbReference type="ARBA" id="ARBA00022840"/>
    </source>
</evidence>
<feature type="region of interest" description="Disordered" evidence="8">
    <location>
        <begin position="714"/>
        <end position="736"/>
    </location>
</feature>
<dbReference type="GO" id="GO:0003689">
    <property type="term" value="F:DNA clamp loader activity"/>
    <property type="evidence" value="ECO:0007669"/>
    <property type="project" value="TreeGrafter"/>
</dbReference>
<dbReference type="PANTHER" id="PTHR12172:SF0">
    <property type="entry name" value="CELL CYCLE CHECKPOINT PROTEIN RAD17"/>
    <property type="match status" value="1"/>
</dbReference>
<feature type="compositionally biased region" description="Basic and acidic residues" evidence="8">
    <location>
        <begin position="425"/>
        <end position="435"/>
    </location>
</feature>
<feature type="compositionally biased region" description="Acidic residues" evidence="8">
    <location>
        <begin position="821"/>
        <end position="830"/>
    </location>
</feature>
<accession>G0UNP1</accession>
<keyword evidence="9" id="KW-0812">Transmembrane</keyword>
<name>G0UNP1_TRYCI</name>
<feature type="region of interest" description="Disordered" evidence="8">
    <location>
        <begin position="418"/>
        <end position="449"/>
    </location>
</feature>
<evidence type="ECO:0000256" key="4">
    <source>
        <dbReference type="ARBA" id="ARBA00022763"/>
    </source>
</evidence>
<dbReference type="GO" id="GO:0033314">
    <property type="term" value="P:mitotic DNA replication checkpoint signaling"/>
    <property type="evidence" value="ECO:0007669"/>
    <property type="project" value="TreeGrafter"/>
</dbReference>
<keyword evidence="9" id="KW-1133">Transmembrane helix</keyword>
<keyword evidence="4" id="KW-0227">DNA damage</keyword>
<evidence type="ECO:0000313" key="10">
    <source>
        <dbReference type="EMBL" id="CCC91001.1"/>
    </source>
</evidence>
<dbReference type="AlphaFoldDB" id="G0UNP1"/>
<dbReference type="EMBL" id="HE575319">
    <property type="protein sequence ID" value="CCC91001.1"/>
    <property type="molecule type" value="Genomic_DNA"/>
</dbReference>
<dbReference type="InterPro" id="IPR027417">
    <property type="entry name" value="P-loop_NTPase"/>
</dbReference>
<keyword evidence="7" id="KW-0131">Cell cycle</keyword>
<dbReference type="GO" id="GO:0000077">
    <property type="term" value="P:DNA damage checkpoint signaling"/>
    <property type="evidence" value="ECO:0007669"/>
    <property type="project" value="TreeGrafter"/>
</dbReference>
<dbReference type="InterPro" id="IPR018247">
    <property type="entry name" value="EF_Hand_1_Ca_BS"/>
</dbReference>
<dbReference type="GO" id="GO:0005634">
    <property type="term" value="C:nucleus"/>
    <property type="evidence" value="ECO:0007669"/>
    <property type="project" value="UniProtKB-SubCell"/>
</dbReference>
<evidence type="ECO:0000256" key="3">
    <source>
        <dbReference type="ARBA" id="ARBA00022741"/>
    </source>
</evidence>
<feature type="transmembrane region" description="Helical" evidence="9">
    <location>
        <begin position="6"/>
        <end position="24"/>
    </location>
</feature>
<keyword evidence="9" id="KW-0472">Membrane</keyword>
<feature type="transmembrane region" description="Helical" evidence="9">
    <location>
        <begin position="33"/>
        <end position="51"/>
    </location>
</feature>
<protein>
    <submittedName>
        <fullName evidence="10">Uncharacterized protein</fullName>
    </submittedName>
</protein>
<evidence type="ECO:0000256" key="9">
    <source>
        <dbReference type="SAM" id="Phobius"/>
    </source>
</evidence>
<dbReference type="VEuPathDB" id="TriTrypDB:TcIL3000_6_2420"/>
<dbReference type="PANTHER" id="PTHR12172">
    <property type="entry name" value="CELL CYCLE CHECKPOINT PROTEIN RAD17"/>
    <property type="match status" value="1"/>
</dbReference>
<evidence type="ECO:0000256" key="7">
    <source>
        <dbReference type="ARBA" id="ARBA00023306"/>
    </source>
</evidence>
<feature type="region of interest" description="Disordered" evidence="8">
    <location>
        <begin position="811"/>
        <end position="830"/>
    </location>
</feature>
<comment type="similarity">
    <text evidence="2">Belongs to the rad17/RAD24 family.</text>
</comment>
<dbReference type="PROSITE" id="PS00018">
    <property type="entry name" value="EF_HAND_1"/>
    <property type="match status" value="1"/>
</dbReference>
<evidence type="ECO:0000256" key="6">
    <source>
        <dbReference type="ARBA" id="ARBA00023242"/>
    </source>
</evidence>
<evidence type="ECO:0000256" key="2">
    <source>
        <dbReference type="ARBA" id="ARBA00006168"/>
    </source>
</evidence>
<proteinExistence type="inferred from homology"/>
<dbReference type="GO" id="GO:0006281">
    <property type="term" value="P:DNA repair"/>
    <property type="evidence" value="ECO:0007669"/>
    <property type="project" value="InterPro"/>
</dbReference>
<dbReference type="InterPro" id="IPR004582">
    <property type="entry name" value="Checkpoint_prot_Rad17_Rad24"/>
</dbReference>
<organism evidence="10">
    <name type="scientific">Trypanosoma congolense (strain IL3000)</name>
    <dbReference type="NCBI Taxonomy" id="1068625"/>
    <lineage>
        <taxon>Eukaryota</taxon>
        <taxon>Discoba</taxon>
        <taxon>Euglenozoa</taxon>
        <taxon>Kinetoplastea</taxon>
        <taxon>Metakinetoplastina</taxon>
        <taxon>Trypanosomatida</taxon>
        <taxon>Trypanosomatidae</taxon>
        <taxon>Trypanosoma</taxon>
        <taxon>Nannomonas</taxon>
    </lineage>
</organism>
<gene>
    <name evidence="10" type="ORF">TCIL3000_6_2420</name>
</gene>
<dbReference type="GO" id="GO:0003682">
    <property type="term" value="F:chromatin binding"/>
    <property type="evidence" value="ECO:0007669"/>
    <property type="project" value="TreeGrafter"/>
</dbReference>